<reference evidence="1 2" key="1">
    <citation type="submission" date="2019-03" db="EMBL/GenBank/DDBJ databases">
        <title>Genomic Encyclopedia of Type Strains, Phase III (KMG-III): the genomes of soil and plant-associated and newly described type strains.</title>
        <authorList>
            <person name="Whitman W."/>
        </authorList>
    </citation>
    <scope>NUCLEOTIDE SEQUENCE [LARGE SCALE GENOMIC DNA]</scope>
    <source>
        <strain evidence="1 2">VKMAc-2574</strain>
    </source>
</reference>
<keyword evidence="1" id="KW-0378">Hydrolase</keyword>
<dbReference type="Proteomes" id="UP000295060">
    <property type="component" value="Unassembled WGS sequence"/>
</dbReference>
<dbReference type="Gene3D" id="3.40.50.1820">
    <property type="entry name" value="alpha/beta hydrolase"/>
    <property type="match status" value="1"/>
</dbReference>
<keyword evidence="2" id="KW-1185">Reference proteome</keyword>
<dbReference type="InterPro" id="IPR029058">
    <property type="entry name" value="AB_hydrolase_fold"/>
</dbReference>
<evidence type="ECO:0000313" key="2">
    <source>
        <dbReference type="Proteomes" id="UP000295060"/>
    </source>
</evidence>
<proteinExistence type="predicted"/>
<gene>
    <name evidence="1" type="ORF">EV137_0166</name>
</gene>
<dbReference type="SUPFAM" id="SSF53474">
    <property type="entry name" value="alpha/beta-Hydrolases"/>
    <property type="match status" value="1"/>
</dbReference>
<dbReference type="EMBL" id="SODU01000001">
    <property type="protein sequence ID" value="TDW92898.1"/>
    <property type="molecule type" value="Genomic_DNA"/>
</dbReference>
<protein>
    <submittedName>
        <fullName evidence="1">Dienelactone hydrolase</fullName>
    </submittedName>
</protein>
<dbReference type="GO" id="GO:0016787">
    <property type="term" value="F:hydrolase activity"/>
    <property type="evidence" value="ECO:0007669"/>
    <property type="project" value="UniProtKB-KW"/>
</dbReference>
<sequence>MKVEQVVVDARGVQLPGELAVPSPATGLVIFAHGSDSSRHSPRNKYVAQVLDRAGLGTLLFDLLSPDEARDRRNVFDIPLLAERLTAAHGWARRRPGLGDLPVGYFGASTGGAAAVWSAGGGSRDGVGDGVGDSATGRASDVRAVVSRGGRVDLAGPQLADVTAPTLLVVGELDADVLRLNRESQQRLRCVNRLEIVAGATHLFTEPGTLERVAELARDWFRAHL</sequence>
<dbReference type="RefSeq" id="WP_134125814.1">
    <property type="nucleotide sequence ID" value="NZ_SODU01000001.1"/>
</dbReference>
<organism evidence="1 2">
    <name type="scientific">Kribbella pratensis</name>
    <dbReference type="NCBI Taxonomy" id="2512112"/>
    <lineage>
        <taxon>Bacteria</taxon>
        <taxon>Bacillati</taxon>
        <taxon>Actinomycetota</taxon>
        <taxon>Actinomycetes</taxon>
        <taxon>Propionibacteriales</taxon>
        <taxon>Kribbellaceae</taxon>
        <taxon>Kribbella</taxon>
    </lineage>
</organism>
<evidence type="ECO:0000313" key="1">
    <source>
        <dbReference type="EMBL" id="TDW92898.1"/>
    </source>
</evidence>
<name>A0ABY2FIH0_9ACTN</name>
<accession>A0ABY2FIH0</accession>
<comment type="caution">
    <text evidence="1">The sequence shown here is derived from an EMBL/GenBank/DDBJ whole genome shotgun (WGS) entry which is preliminary data.</text>
</comment>